<dbReference type="InterPro" id="IPR037207">
    <property type="entry name" value="Nuop51_4Fe4S-bd_sf"/>
</dbReference>
<evidence type="ECO:0000313" key="7">
    <source>
        <dbReference type="Proteomes" id="UP000188929"/>
    </source>
</evidence>
<protein>
    <submittedName>
        <fullName evidence="6">NADH dehydrogenase</fullName>
    </submittedName>
</protein>
<dbReference type="PANTHER" id="PTHR11780">
    <property type="entry name" value="NADH-UBIQUINONE OXIDOREDUCTASE FLAVOPROTEIN 1 NDUFV1"/>
    <property type="match status" value="1"/>
</dbReference>
<comment type="caution">
    <text evidence="6">The sequence shown here is derived from an EMBL/GenBank/DDBJ whole genome shotgun (WGS) entry which is preliminary data.</text>
</comment>
<name>A0A1V2ID75_9ACTN</name>
<dbReference type="Gene3D" id="1.20.1440.230">
    <property type="entry name" value="NADH-ubiquinone oxidoreductase 51kDa subunit, iron-sulphur binding domain"/>
    <property type="match status" value="1"/>
</dbReference>
<dbReference type="AlphaFoldDB" id="A0A1V2ID75"/>
<dbReference type="GO" id="GO:0045333">
    <property type="term" value="P:cellular respiration"/>
    <property type="evidence" value="ECO:0007669"/>
    <property type="project" value="TreeGrafter"/>
</dbReference>
<keyword evidence="2" id="KW-0479">Metal-binding</keyword>
<gene>
    <name evidence="6" type="ORF">BL253_14645</name>
</gene>
<dbReference type="RefSeq" id="WP_241834802.1">
    <property type="nucleotide sequence ID" value="NZ_MOMC01000027.1"/>
</dbReference>
<dbReference type="SUPFAM" id="SSF142984">
    <property type="entry name" value="Nqo1 middle domain-like"/>
    <property type="match status" value="1"/>
</dbReference>
<dbReference type="InterPro" id="IPR011538">
    <property type="entry name" value="Nuo51_FMN-bd"/>
</dbReference>
<dbReference type="Gene3D" id="3.40.50.11540">
    <property type="entry name" value="NADH-ubiquinone oxidoreductase 51kDa subunit"/>
    <property type="match status" value="1"/>
</dbReference>
<reference evidence="7" key="1">
    <citation type="submission" date="2016-10" db="EMBL/GenBank/DDBJ databases">
        <title>Frankia sp. NRRL B-16386 Genome sequencing.</title>
        <authorList>
            <person name="Ghodhbane-Gtari F."/>
            <person name="Swanson E."/>
            <person name="Gueddou A."/>
            <person name="Hezbri K."/>
            <person name="Ktari K."/>
            <person name="Nouioui I."/>
            <person name="Morris K."/>
            <person name="Simpson S."/>
            <person name="Abebe-Akele F."/>
            <person name="Thomas K."/>
            <person name="Gtari M."/>
            <person name="Tisa L.S."/>
        </authorList>
    </citation>
    <scope>NUCLEOTIDE SEQUENCE [LARGE SCALE GENOMIC DNA]</scope>
    <source>
        <strain evidence="7">NRRL B-16386</strain>
    </source>
</reference>
<dbReference type="GO" id="GO:0051539">
    <property type="term" value="F:4 iron, 4 sulfur cluster binding"/>
    <property type="evidence" value="ECO:0007669"/>
    <property type="project" value="UniProtKB-KW"/>
</dbReference>
<keyword evidence="1" id="KW-0004">4Fe-4S</keyword>
<evidence type="ECO:0000256" key="2">
    <source>
        <dbReference type="ARBA" id="ARBA00022723"/>
    </source>
</evidence>
<evidence type="ECO:0000256" key="3">
    <source>
        <dbReference type="ARBA" id="ARBA00023004"/>
    </source>
</evidence>
<dbReference type="InterPro" id="IPR037225">
    <property type="entry name" value="Nuo51_FMN-bd_sf"/>
</dbReference>
<keyword evidence="4" id="KW-0411">Iron-sulfur</keyword>
<dbReference type="Pfam" id="PF01512">
    <property type="entry name" value="Complex1_51K"/>
    <property type="match status" value="1"/>
</dbReference>
<dbReference type="SUPFAM" id="SSF142019">
    <property type="entry name" value="Nqo1 FMN-binding domain-like"/>
    <property type="match status" value="1"/>
</dbReference>
<evidence type="ECO:0000256" key="1">
    <source>
        <dbReference type="ARBA" id="ARBA00022485"/>
    </source>
</evidence>
<keyword evidence="3" id="KW-0408">Iron</keyword>
<dbReference type="Gene3D" id="3.10.20.600">
    <property type="match status" value="1"/>
</dbReference>
<dbReference type="EMBL" id="MOMC01000027">
    <property type="protein sequence ID" value="ONH30416.1"/>
    <property type="molecule type" value="Genomic_DNA"/>
</dbReference>
<organism evidence="6 7">
    <name type="scientific">Pseudofrankia asymbiotica</name>
    <dbReference type="NCBI Taxonomy" id="1834516"/>
    <lineage>
        <taxon>Bacteria</taxon>
        <taxon>Bacillati</taxon>
        <taxon>Actinomycetota</taxon>
        <taxon>Actinomycetes</taxon>
        <taxon>Frankiales</taxon>
        <taxon>Frankiaceae</taxon>
        <taxon>Pseudofrankia</taxon>
    </lineage>
</organism>
<dbReference type="GO" id="GO:0046872">
    <property type="term" value="F:metal ion binding"/>
    <property type="evidence" value="ECO:0007669"/>
    <property type="project" value="UniProtKB-KW"/>
</dbReference>
<evidence type="ECO:0000313" key="6">
    <source>
        <dbReference type="EMBL" id="ONH30416.1"/>
    </source>
</evidence>
<dbReference type="GO" id="GO:0003954">
    <property type="term" value="F:NADH dehydrogenase activity"/>
    <property type="evidence" value="ECO:0007669"/>
    <property type="project" value="TreeGrafter"/>
</dbReference>
<feature type="domain" description="NADH-ubiquinone oxidoreductase 51kDa subunit FMN-binding" evidence="5">
    <location>
        <begin position="48"/>
        <end position="230"/>
    </location>
</feature>
<sequence length="470" mass="45938">MAPSSPPPPDHGLRLFGSAAENLAEHLARLGPVPWRGGPGPLIDELRGSGLTGRGGAGFPVWRKLAAASGGGVTTGPPAAALGGAGPRGGPATVIANAAEGEPESRKDAWLLTAAPHLVLDGLALAAEAVAAAETHVYVKPGPAADAVTRAIAERRTARLDRVPPDVRAAPAGVFVAGEAAAAAAAVAGRPARPFPQWIPLAAPAPRGAGRAGRLRRPVIVLNAETLAHLALVARYGAGWFRGTGAPGEPGTMLVTVSGAVIFPGLVEVPTGATLGEIAGLAGGAAEEPGAIRVGGYGGGWVPAGRAHAVPMSRAALTAWDAGPGPGLVHVLPARLCGLAETARIVGYLAGQSAGQCGPCRRGLPELAAAMANLSAAGGPGVGGLAAGEFLTGGSAASSSAAAGGSAAGDAAGDPVARWVTQAAELAELVDGRGACRHPDGAARLVRTALRVFAADLAAHAAGRCVGSVT</sequence>
<keyword evidence="7" id="KW-1185">Reference proteome</keyword>
<dbReference type="Proteomes" id="UP000188929">
    <property type="component" value="Unassembled WGS sequence"/>
</dbReference>
<evidence type="ECO:0000256" key="4">
    <source>
        <dbReference type="ARBA" id="ARBA00023014"/>
    </source>
</evidence>
<evidence type="ECO:0000259" key="5">
    <source>
        <dbReference type="Pfam" id="PF01512"/>
    </source>
</evidence>
<accession>A0A1V2ID75</accession>
<dbReference type="InterPro" id="IPR050837">
    <property type="entry name" value="ComplexI_51kDa_subunit"/>
</dbReference>
<dbReference type="STRING" id="1834516.BL253_14645"/>
<dbReference type="SUPFAM" id="SSF140490">
    <property type="entry name" value="Nqo1C-terminal domain-like"/>
    <property type="match status" value="1"/>
</dbReference>
<proteinExistence type="predicted"/>
<dbReference type="PANTHER" id="PTHR11780:SF10">
    <property type="entry name" value="NADH DEHYDROGENASE [UBIQUINONE] FLAVOPROTEIN 1, MITOCHONDRIAL"/>
    <property type="match status" value="1"/>
</dbReference>